<dbReference type="InterPro" id="IPR003594">
    <property type="entry name" value="HATPase_dom"/>
</dbReference>
<dbReference type="PANTHER" id="PTHR35526:SF3">
    <property type="entry name" value="ANTI-SIGMA-F FACTOR RSBW"/>
    <property type="match status" value="1"/>
</dbReference>
<keyword evidence="4" id="KW-1185">Reference proteome</keyword>
<feature type="domain" description="Histidine kinase/HSP90-like ATPase" evidence="2">
    <location>
        <begin position="30"/>
        <end position="144"/>
    </location>
</feature>
<dbReference type="Gene3D" id="3.30.565.10">
    <property type="entry name" value="Histidine kinase-like ATPase, C-terminal domain"/>
    <property type="match status" value="1"/>
</dbReference>
<keyword evidence="1" id="KW-0808">Transferase</keyword>
<dbReference type="CDD" id="cd16936">
    <property type="entry name" value="HATPase_RsbW-like"/>
    <property type="match status" value="1"/>
</dbReference>
<organism evidence="3 4">
    <name type="scientific">Streptomyces naganishii JCM 4654</name>
    <dbReference type="NCBI Taxonomy" id="1306179"/>
    <lineage>
        <taxon>Bacteria</taxon>
        <taxon>Bacillati</taxon>
        <taxon>Actinomycetota</taxon>
        <taxon>Actinomycetes</taxon>
        <taxon>Kitasatosporales</taxon>
        <taxon>Streptomycetaceae</taxon>
        <taxon>Streptomyces</taxon>
    </lineage>
</organism>
<evidence type="ECO:0000256" key="1">
    <source>
        <dbReference type="ARBA" id="ARBA00022527"/>
    </source>
</evidence>
<evidence type="ECO:0000259" key="2">
    <source>
        <dbReference type="Pfam" id="PF13581"/>
    </source>
</evidence>
<protein>
    <recommendedName>
        <fullName evidence="2">Histidine kinase/HSP90-like ATPase domain-containing protein</fullName>
    </recommendedName>
</protein>
<dbReference type="Proteomes" id="UP000608955">
    <property type="component" value="Unassembled WGS sequence"/>
</dbReference>
<comment type="caution">
    <text evidence="3">The sequence shown here is derived from an EMBL/GenBank/DDBJ whole genome shotgun (WGS) entry which is preliminary data.</text>
</comment>
<dbReference type="RefSeq" id="WP_229865339.1">
    <property type="nucleotide sequence ID" value="NZ_BMVF01000008.1"/>
</dbReference>
<dbReference type="InterPro" id="IPR036890">
    <property type="entry name" value="HATPase_C_sf"/>
</dbReference>
<accession>A0A918Y3Y8</accession>
<dbReference type="Pfam" id="PF13581">
    <property type="entry name" value="HATPase_c_2"/>
    <property type="match status" value="1"/>
</dbReference>
<dbReference type="PANTHER" id="PTHR35526">
    <property type="entry name" value="ANTI-SIGMA-F FACTOR RSBW-RELATED"/>
    <property type="match status" value="1"/>
</dbReference>
<evidence type="ECO:0000313" key="3">
    <source>
        <dbReference type="EMBL" id="GHD90113.1"/>
    </source>
</evidence>
<sequence length="157" mass="16640">MVRVSQSIWQTQKQQVIAMEDAMRTHQRTFPGDPRALRSARNWIHAALNGHPRSDDAALIVTELGTNALTYTASGRGAGAFHVTLTVSELTTTIAVTDSGHASSTPEIQHPPLNATHGRGLGMVAALADNVTVQGDDSGRTVTAELRADGHQGGHLC</sequence>
<reference evidence="3" key="1">
    <citation type="journal article" date="2014" name="Int. J. Syst. Evol. Microbiol.">
        <title>Complete genome sequence of Corynebacterium casei LMG S-19264T (=DSM 44701T), isolated from a smear-ripened cheese.</title>
        <authorList>
            <consortium name="US DOE Joint Genome Institute (JGI-PGF)"/>
            <person name="Walter F."/>
            <person name="Albersmeier A."/>
            <person name="Kalinowski J."/>
            <person name="Ruckert C."/>
        </authorList>
    </citation>
    <scope>NUCLEOTIDE SEQUENCE</scope>
    <source>
        <strain evidence="3">JCM 4654</strain>
    </source>
</reference>
<name>A0A918Y3Y8_9ACTN</name>
<dbReference type="SUPFAM" id="SSF55874">
    <property type="entry name" value="ATPase domain of HSP90 chaperone/DNA topoisomerase II/histidine kinase"/>
    <property type="match status" value="1"/>
</dbReference>
<dbReference type="GO" id="GO:0004674">
    <property type="term" value="F:protein serine/threonine kinase activity"/>
    <property type="evidence" value="ECO:0007669"/>
    <property type="project" value="UniProtKB-KW"/>
</dbReference>
<dbReference type="InterPro" id="IPR050267">
    <property type="entry name" value="Anti-sigma-factor_SerPK"/>
</dbReference>
<dbReference type="AlphaFoldDB" id="A0A918Y3Y8"/>
<reference evidence="3" key="2">
    <citation type="submission" date="2020-09" db="EMBL/GenBank/DDBJ databases">
        <authorList>
            <person name="Sun Q."/>
            <person name="Ohkuma M."/>
        </authorList>
    </citation>
    <scope>NUCLEOTIDE SEQUENCE</scope>
    <source>
        <strain evidence="3">JCM 4654</strain>
    </source>
</reference>
<keyword evidence="1" id="KW-0418">Kinase</keyword>
<evidence type="ECO:0000313" key="4">
    <source>
        <dbReference type="Proteomes" id="UP000608955"/>
    </source>
</evidence>
<dbReference type="EMBL" id="BMVF01000008">
    <property type="protein sequence ID" value="GHD90113.1"/>
    <property type="molecule type" value="Genomic_DNA"/>
</dbReference>
<keyword evidence="1" id="KW-0723">Serine/threonine-protein kinase</keyword>
<gene>
    <name evidence="3" type="ORF">GCM10010508_33540</name>
</gene>
<proteinExistence type="predicted"/>